<proteinExistence type="predicted"/>
<gene>
    <name evidence="1" type="ORF">RRG08_010878</name>
    <name evidence="2" type="ORF">RRG08_020050</name>
</gene>
<dbReference type="EMBL" id="JAWDGP010000982">
    <property type="protein sequence ID" value="KAK3795802.1"/>
    <property type="molecule type" value="Genomic_DNA"/>
</dbReference>
<evidence type="ECO:0000313" key="2">
    <source>
        <dbReference type="EMBL" id="KAK3795802.1"/>
    </source>
</evidence>
<evidence type="ECO:0000313" key="1">
    <source>
        <dbReference type="EMBL" id="KAK3710354.1"/>
    </source>
</evidence>
<dbReference type="Proteomes" id="UP001283361">
    <property type="component" value="Unassembled WGS sequence"/>
</dbReference>
<comment type="caution">
    <text evidence="1">The sequence shown here is derived from an EMBL/GenBank/DDBJ whole genome shotgun (WGS) entry which is preliminary data.</text>
</comment>
<dbReference type="EMBL" id="JAWDGP010007638">
    <property type="protein sequence ID" value="KAK3710354.1"/>
    <property type="molecule type" value="Genomic_DNA"/>
</dbReference>
<evidence type="ECO:0000313" key="3">
    <source>
        <dbReference type="Proteomes" id="UP001283361"/>
    </source>
</evidence>
<accession>A0AAE0XT94</accession>
<dbReference type="AlphaFoldDB" id="A0AAE0XT94"/>
<keyword evidence="3" id="KW-1185">Reference proteome</keyword>
<sequence length="83" mass="8945">MSIQRQDIILLLTAAGDRPYVDVARQCHGEPALLGNIDKNIQDLCSSTLVYDVIEAIKYEEAIAGSHDRSSAVSSAATLHAAY</sequence>
<organism evidence="1 3">
    <name type="scientific">Elysia crispata</name>
    <name type="common">lettuce slug</name>
    <dbReference type="NCBI Taxonomy" id="231223"/>
    <lineage>
        <taxon>Eukaryota</taxon>
        <taxon>Metazoa</taxon>
        <taxon>Spiralia</taxon>
        <taxon>Lophotrochozoa</taxon>
        <taxon>Mollusca</taxon>
        <taxon>Gastropoda</taxon>
        <taxon>Heterobranchia</taxon>
        <taxon>Euthyneura</taxon>
        <taxon>Panpulmonata</taxon>
        <taxon>Sacoglossa</taxon>
        <taxon>Placobranchoidea</taxon>
        <taxon>Plakobranchidae</taxon>
        <taxon>Elysia</taxon>
    </lineage>
</organism>
<name>A0AAE0XT94_9GAST</name>
<reference evidence="1" key="1">
    <citation type="journal article" date="2023" name="G3 (Bethesda)">
        <title>A reference genome for the long-term kleptoplast-retaining sea slug Elysia crispata morphotype clarki.</title>
        <authorList>
            <person name="Eastman K.E."/>
            <person name="Pendleton A.L."/>
            <person name="Shaikh M.A."/>
            <person name="Suttiyut T."/>
            <person name="Ogas R."/>
            <person name="Tomko P."/>
            <person name="Gavelis G."/>
            <person name="Widhalm J.R."/>
            <person name="Wisecaver J.H."/>
        </authorList>
    </citation>
    <scope>NUCLEOTIDE SEQUENCE</scope>
    <source>
        <strain evidence="1">ECLA1</strain>
    </source>
</reference>
<protein>
    <submittedName>
        <fullName evidence="1">Uncharacterized protein</fullName>
    </submittedName>
</protein>